<comment type="caution">
    <text evidence="1">The sequence shown here is derived from an EMBL/GenBank/DDBJ whole genome shotgun (WGS) entry which is preliminary data.</text>
</comment>
<accession>A0A8K0R767</accession>
<dbReference type="EMBL" id="JAGMVJ010000008">
    <property type="protein sequence ID" value="KAH7088237.1"/>
    <property type="molecule type" value="Genomic_DNA"/>
</dbReference>
<dbReference type="AlphaFoldDB" id="A0A8K0R767"/>
<protein>
    <submittedName>
        <fullName evidence="1">Uncharacterized protein</fullName>
    </submittedName>
</protein>
<organism evidence="1 2">
    <name type="scientific">Paraphoma chrysanthemicola</name>
    <dbReference type="NCBI Taxonomy" id="798071"/>
    <lineage>
        <taxon>Eukaryota</taxon>
        <taxon>Fungi</taxon>
        <taxon>Dikarya</taxon>
        <taxon>Ascomycota</taxon>
        <taxon>Pezizomycotina</taxon>
        <taxon>Dothideomycetes</taxon>
        <taxon>Pleosporomycetidae</taxon>
        <taxon>Pleosporales</taxon>
        <taxon>Pleosporineae</taxon>
        <taxon>Phaeosphaeriaceae</taxon>
        <taxon>Paraphoma</taxon>
    </lineage>
</organism>
<sequence length="143" mass="15784">MPQSHTKLMRLGCPLFAYIVPGRSATWSATARVRSPTCHAALTFAIWVEACVTQAVPTFDSIVSSQARPFGAFPVLVTIVKRGNASCSCERNVGMPMFFFRAWSPQGILLQRLYDIRGISKRSPKARPCKPCDLFLANGPNKH</sequence>
<gene>
    <name evidence="1" type="ORF">FB567DRAFT_333784</name>
</gene>
<keyword evidence="2" id="KW-1185">Reference proteome</keyword>
<evidence type="ECO:0000313" key="2">
    <source>
        <dbReference type="Proteomes" id="UP000813461"/>
    </source>
</evidence>
<proteinExistence type="predicted"/>
<dbReference type="Proteomes" id="UP000813461">
    <property type="component" value="Unassembled WGS sequence"/>
</dbReference>
<dbReference type="OrthoDB" id="10339173at2759"/>
<reference evidence="1" key="1">
    <citation type="journal article" date="2021" name="Nat. Commun.">
        <title>Genetic determinants of endophytism in the Arabidopsis root mycobiome.</title>
        <authorList>
            <person name="Mesny F."/>
            <person name="Miyauchi S."/>
            <person name="Thiergart T."/>
            <person name="Pickel B."/>
            <person name="Atanasova L."/>
            <person name="Karlsson M."/>
            <person name="Huettel B."/>
            <person name="Barry K.W."/>
            <person name="Haridas S."/>
            <person name="Chen C."/>
            <person name="Bauer D."/>
            <person name="Andreopoulos W."/>
            <person name="Pangilinan J."/>
            <person name="LaButti K."/>
            <person name="Riley R."/>
            <person name="Lipzen A."/>
            <person name="Clum A."/>
            <person name="Drula E."/>
            <person name="Henrissat B."/>
            <person name="Kohler A."/>
            <person name="Grigoriev I.V."/>
            <person name="Martin F.M."/>
            <person name="Hacquard S."/>
        </authorList>
    </citation>
    <scope>NUCLEOTIDE SEQUENCE</scope>
    <source>
        <strain evidence="1">MPI-SDFR-AT-0120</strain>
    </source>
</reference>
<name>A0A8K0R767_9PLEO</name>
<evidence type="ECO:0000313" key="1">
    <source>
        <dbReference type="EMBL" id="KAH7088237.1"/>
    </source>
</evidence>